<proteinExistence type="predicted"/>
<dbReference type="InterPro" id="IPR047736">
    <property type="entry name" value="RdlA/B-like"/>
</dbReference>
<dbReference type="AlphaFoldDB" id="A0A387HHK0"/>
<keyword evidence="2" id="KW-1185">Reference proteome</keyword>
<gene>
    <name evidence="1" type="ORF">DWB77_04321</name>
</gene>
<protein>
    <recommendedName>
        <fullName evidence="3">RdlA protein</fullName>
    </recommendedName>
</protein>
<evidence type="ECO:0008006" key="3">
    <source>
        <dbReference type="Google" id="ProtNLM"/>
    </source>
</evidence>
<dbReference type="NCBIfam" id="NF041022">
    <property type="entry name" value="rodlin_AB"/>
    <property type="match status" value="1"/>
</dbReference>
<accession>A0A387HHK0</accession>
<dbReference type="KEGG" id="shun:DWB77_04321"/>
<dbReference type="Proteomes" id="UP000271554">
    <property type="component" value="Chromosome"/>
</dbReference>
<organism evidence="1 2">
    <name type="scientific">Streptomyces hundungensis</name>
    <dbReference type="NCBI Taxonomy" id="1077946"/>
    <lineage>
        <taxon>Bacteria</taxon>
        <taxon>Bacillati</taxon>
        <taxon>Actinomycetota</taxon>
        <taxon>Actinomycetes</taxon>
        <taxon>Kitasatosporales</taxon>
        <taxon>Streptomycetaceae</taxon>
        <taxon>Streptomyces</taxon>
    </lineage>
</organism>
<name>A0A387HHK0_9ACTN</name>
<dbReference type="EMBL" id="CP032698">
    <property type="protein sequence ID" value="AYG82151.1"/>
    <property type="molecule type" value="Genomic_DNA"/>
</dbReference>
<dbReference type="Pfam" id="PF25848">
    <property type="entry name" value="Rodlin"/>
    <property type="match status" value="1"/>
</dbReference>
<reference evidence="1 2" key="1">
    <citation type="submission" date="2018-10" db="EMBL/GenBank/DDBJ databases">
        <title>Relationship between Morphology and Antimicrobial Activity in Streptomyces.</title>
        <authorList>
            <person name="Kang H.J."/>
            <person name="Kim S.B."/>
        </authorList>
    </citation>
    <scope>NUCLEOTIDE SEQUENCE [LARGE SCALE GENOMIC DNA]</scope>
    <source>
        <strain evidence="1 2">BH38</strain>
    </source>
</reference>
<evidence type="ECO:0000313" key="1">
    <source>
        <dbReference type="EMBL" id="AYG82151.1"/>
    </source>
</evidence>
<evidence type="ECO:0000313" key="2">
    <source>
        <dbReference type="Proteomes" id="UP000271554"/>
    </source>
</evidence>
<sequence>MPDTTPKTLPSDLHIISIQKAAETCSALFSYGRKSEEKKPIRRLDCWAGGSVWGIHQKGTSVIKKAMAAAAVGVSVIGASAAMAPQAMAIGNDSGTTTVSGNNALQSYGNSATYGNMSPQIALIQGSFNKPCIALPAKANIQNILALVNVGIQDIPVLSSPQTQQCTENSTQAKGDEALSHILSNIPILSGNGASHS</sequence>